<dbReference type="AlphaFoldDB" id="A0A239C141"/>
<keyword evidence="5" id="KW-1185">Reference proteome</keyword>
<protein>
    <submittedName>
        <fullName evidence="4">Putative peptidoglycan binding domain-containing protein</fullName>
    </submittedName>
</protein>
<dbReference type="InterPro" id="IPR002477">
    <property type="entry name" value="Peptidoglycan-bd-like"/>
</dbReference>
<gene>
    <name evidence="4" type="ORF">SAMN06893096_102195</name>
</gene>
<accession>A0A239C141</accession>
<dbReference type="Pfam" id="PF13699">
    <property type="entry name" value="eCIS_core"/>
    <property type="match status" value="1"/>
</dbReference>
<feature type="domain" description="eCIS core" evidence="3">
    <location>
        <begin position="58"/>
        <end position="133"/>
    </location>
</feature>
<feature type="domain" description="Peptidoglycan binding-like" evidence="2">
    <location>
        <begin position="195"/>
        <end position="227"/>
    </location>
</feature>
<feature type="region of interest" description="Disordered" evidence="1">
    <location>
        <begin position="445"/>
        <end position="476"/>
    </location>
</feature>
<sequence length="476" mass="49648">MAVSAPTDSLEREADRVADEVMGSGRGQRRTDSAGGKAFRPEIGPTVAHGLAGGGEVLPRSTREHFEPRFGHDFSTVRVHADAEAASSAAALQASAFTFGSHIVFGAGRYRPGNADTQRLLAHELTHVAQQDRLGLTGVVHRDFAVAPRTPAGVAAALTPTQIASAITFNGATITQAAEIQLLRDIVGLDPAPAVVDGAFVQAVADFQAQHGLTADGKIGPSTRRRLSLEILAEARSLGSTGLGGLHVGLELRSQIETLIGAGNRTYADWRTRIRAATVLQRDVVLAEPAFLIRMRNHLSTFNDLARCIELLGRRAPTHGELIADPIVIAELRAVWAASSPTLNPPGGTQHEEGGWVYMNIITNEITVRRAPAGQGAIIDLTGPPVVADSIVVGTYHTHPNLGPAWTAGPSGPDGVADAADAVPGIVVGSTGLTAADPVTFFASGPNRRAHLAGSQGLPSAPVAPQAKADGTYDER</sequence>
<dbReference type="EMBL" id="FZOO01000002">
    <property type="protein sequence ID" value="SNS14035.1"/>
    <property type="molecule type" value="Genomic_DNA"/>
</dbReference>
<evidence type="ECO:0000313" key="5">
    <source>
        <dbReference type="Proteomes" id="UP000198373"/>
    </source>
</evidence>
<proteinExistence type="predicted"/>
<dbReference type="InterPro" id="IPR025295">
    <property type="entry name" value="eCIS_core_dom"/>
</dbReference>
<dbReference type="Pfam" id="PF01471">
    <property type="entry name" value="PG_binding_1"/>
    <property type="match status" value="1"/>
</dbReference>
<feature type="compositionally biased region" description="Basic and acidic residues" evidence="1">
    <location>
        <begin position="9"/>
        <end position="19"/>
    </location>
</feature>
<evidence type="ECO:0000259" key="3">
    <source>
        <dbReference type="Pfam" id="PF13699"/>
    </source>
</evidence>
<dbReference type="SUPFAM" id="SSF47090">
    <property type="entry name" value="PGBD-like"/>
    <property type="match status" value="1"/>
</dbReference>
<dbReference type="InterPro" id="IPR036365">
    <property type="entry name" value="PGBD-like_sf"/>
</dbReference>
<dbReference type="InterPro" id="IPR036366">
    <property type="entry name" value="PGBDSf"/>
</dbReference>
<organism evidence="4 5">
    <name type="scientific">Geodermatophilus pulveris</name>
    <dbReference type="NCBI Taxonomy" id="1564159"/>
    <lineage>
        <taxon>Bacteria</taxon>
        <taxon>Bacillati</taxon>
        <taxon>Actinomycetota</taxon>
        <taxon>Actinomycetes</taxon>
        <taxon>Geodermatophilales</taxon>
        <taxon>Geodermatophilaceae</taxon>
        <taxon>Geodermatophilus</taxon>
    </lineage>
</organism>
<name>A0A239C141_9ACTN</name>
<evidence type="ECO:0000259" key="2">
    <source>
        <dbReference type="Pfam" id="PF01471"/>
    </source>
</evidence>
<reference evidence="5" key="1">
    <citation type="submission" date="2017-06" db="EMBL/GenBank/DDBJ databases">
        <authorList>
            <person name="Varghese N."/>
            <person name="Submissions S."/>
        </authorList>
    </citation>
    <scope>NUCLEOTIDE SEQUENCE [LARGE SCALE GENOMIC DNA]</scope>
    <source>
        <strain evidence="5">DSM 46839</strain>
    </source>
</reference>
<evidence type="ECO:0000313" key="4">
    <source>
        <dbReference type="EMBL" id="SNS14035.1"/>
    </source>
</evidence>
<dbReference type="Proteomes" id="UP000198373">
    <property type="component" value="Unassembled WGS sequence"/>
</dbReference>
<feature type="region of interest" description="Disordered" evidence="1">
    <location>
        <begin position="1"/>
        <end position="46"/>
    </location>
</feature>
<dbReference type="Gene3D" id="1.10.101.10">
    <property type="entry name" value="PGBD-like superfamily/PGBD"/>
    <property type="match status" value="1"/>
</dbReference>
<evidence type="ECO:0000256" key="1">
    <source>
        <dbReference type="SAM" id="MobiDB-lite"/>
    </source>
</evidence>